<proteinExistence type="inferred from homology"/>
<feature type="domain" description="Cullin N-terminal" evidence="2">
    <location>
        <begin position="1"/>
        <end position="220"/>
    </location>
</feature>
<reference evidence="3" key="1">
    <citation type="submission" date="2023-03" db="EMBL/GenBank/DDBJ databases">
        <authorList>
            <person name="Julca I."/>
        </authorList>
    </citation>
    <scope>NUCLEOTIDE SEQUENCE</scope>
</reference>
<dbReference type="GO" id="GO:0031625">
    <property type="term" value="F:ubiquitin protein ligase binding"/>
    <property type="evidence" value="ECO:0007669"/>
    <property type="project" value="InterPro"/>
</dbReference>
<dbReference type="Proteomes" id="UP001161247">
    <property type="component" value="Chromosome 9"/>
</dbReference>
<dbReference type="EMBL" id="OX459126">
    <property type="protein sequence ID" value="CAI9117908.1"/>
    <property type="molecule type" value="Genomic_DNA"/>
</dbReference>
<comment type="similarity">
    <text evidence="1">Belongs to the cullin family.</text>
</comment>
<evidence type="ECO:0000259" key="2">
    <source>
        <dbReference type="Pfam" id="PF00888"/>
    </source>
</evidence>
<evidence type="ECO:0000313" key="4">
    <source>
        <dbReference type="Proteomes" id="UP001161247"/>
    </source>
</evidence>
<evidence type="ECO:0000256" key="1">
    <source>
        <dbReference type="ARBA" id="ARBA00006019"/>
    </source>
</evidence>
<dbReference type="AlphaFoldDB" id="A0AAV1EEA1"/>
<protein>
    <submittedName>
        <fullName evidence="3">OLC1v1019399C3</fullName>
    </submittedName>
</protein>
<dbReference type="FunFam" id="1.20.1310.10:FF:000001">
    <property type="entry name" value="Cullin 3"/>
    <property type="match status" value="1"/>
</dbReference>
<dbReference type="SUPFAM" id="SSF74788">
    <property type="entry name" value="Cullin repeat-like"/>
    <property type="match status" value="1"/>
</dbReference>
<dbReference type="InterPro" id="IPR045093">
    <property type="entry name" value="Cullin"/>
</dbReference>
<dbReference type="InterPro" id="IPR016159">
    <property type="entry name" value="Cullin_repeat-like_dom_sf"/>
</dbReference>
<evidence type="ECO:0000313" key="3">
    <source>
        <dbReference type="EMBL" id="CAI9117908.1"/>
    </source>
</evidence>
<sequence>MCTQKGVHDHSQRLYDKYKETFEEYLSSVVLPSLQDKHDPEPLLREFVKRWSNHKAMLRWKMRFFHYLDRYYITRRSIPNLTEVGYNAFHDLVYTKVKGEVRDAVCFLIKQEREGEKIDRGLLKDVVDIFVEIVMKKTHLADHGVLGDYENDFEAKMLEDTDAYYSCKASLWNLEDASPEYNLKVEECLNLEKDRVSHYLHPSTEPKLLERVKQALSVPHAA</sequence>
<accession>A0AAV1EEA1</accession>
<dbReference type="PANTHER" id="PTHR11932">
    <property type="entry name" value="CULLIN"/>
    <property type="match status" value="1"/>
</dbReference>
<name>A0AAV1EEA1_OLDCO</name>
<dbReference type="InterPro" id="IPR001373">
    <property type="entry name" value="Cullin_N"/>
</dbReference>
<keyword evidence="4" id="KW-1185">Reference proteome</keyword>
<dbReference type="GO" id="GO:0006511">
    <property type="term" value="P:ubiquitin-dependent protein catabolic process"/>
    <property type="evidence" value="ECO:0007669"/>
    <property type="project" value="InterPro"/>
</dbReference>
<gene>
    <name evidence="3" type="ORF">OLC1_LOCUS23897</name>
</gene>
<organism evidence="3 4">
    <name type="scientific">Oldenlandia corymbosa var. corymbosa</name>
    <dbReference type="NCBI Taxonomy" id="529605"/>
    <lineage>
        <taxon>Eukaryota</taxon>
        <taxon>Viridiplantae</taxon>
        <taxon>Streptophyta</taxon>
        <taxon>Embryophyta</taxon>
        <taxon>Tracheophyta</taxon>
        <taxon>Spermatophyta</taxon>
        <taxon>Magnoliopsida</taxon>
        <taxon>eudicotyledons</taxon>
        <taxon>Gunneridae</taxon>
        <taxon>Pentapetalae</taxon>
        <taxon>asterids</taxon>
        <taxon>lamiids</taxon>
        <taxon>Gentianales</taxon>
        <taxon>Rubiaceae</taxon>
        <taxon>Rubioideae</taxon>
        <taxon>Spermacoceae</taxon>
        <taxon>Hedyotis-Oldenlandia complex</taxon>
        <taxon>Oldenlandia</taxon>
    </lineage>
</organism>
<dbReference type="Pfam" id="PF00888">
    <property type="entry name" value="Cullin"/>
    <property type="match status" value="1"/>
</dbReference>
<dbReference type="Gene3D" id="1.20.1310.10">
    <property type="entry name" value="Cullin Repeats"/>
    <property type="match status" value="2"/>
</dbReference>